<dbReference type="PANTHER" id="PTHR35530:SF1">
    <property type="entry name" value="2-HYDROXYMUCONATE TAUTOMERASE"/>
    <property type="match status" value="1"/>
</dbReference>
<evidence type="ECO:0000256" key="1">
    <source>
        <dbReference type="ARBA" id="ARBA00006723"/>
    </source>
</evidence>
<evidence type="ECO:0000256" key="2">
    <source>
        <dbReference type="ARBA" id="ARBA00023235"/>
    </source>
</evidence>
<organism evidence="4 5">
    <name type="scientific">Zoogloea dura</name>
    <dbReference type="NCBI Taxonomy" id="2728840"/>
    <lineage>
        <taxon>Bacteria</taxon>
        <taxon>Pseudomonadati</taxon>
        <taxon>Pseudomonadota</taxon>
        <taxon>Betaproteobacteria</taxon>
        <taxon>Rhodocyclales</taxon>
        <taxon>Zoogloeaceae</taxon>
        <taxon>Zoogloea</taxon>
    </lineage>
</organism>
<comment type="caution">
    <text evidence="4">The sequence shown here is derived from an EMBL/GenBank/DDBJ whole genome shotgun (WGS) entry which is preliminary data.</text>
</comment>
<feature type="domain" description="4-oxalocrotonate tautomerase-like" evidence="3">
    <location>
        <begin position="73"/>
        <end position="127"/>
    </location>
</feature>
<dbReference type="InterPro" id="IPR014347">
    <property type="entry name" value="Tautomerase/MIF_sf"/>
</dbReference>
<feature type="domain" description="4-oxalocrotonate tautomerase-like" evidence="3">
    <location>
        <begin position="2"/>
        <end position="60"/>
    </location>
</feature>
<dbReference type="RefSeq" id="WP_169147861.1">
    <property type="nucleotide sequence ID" value="NZ_JABBGA010000025.1"/>
</dbReference>
<dbReference type="Gene3D" id="3.30.429.10">
    <property type="entry name" value="Macrophage Migration Inhibitory Factor"/>
    <property type="match status" value="2"/>
</dbReference>
<dbReference type="EMBL" id="JABBGA010000025">
    <property type="protein sequence ID" value="NML28333.1"/>
    <property type="molecule type" value="Genomic_DNA"/>
</dbReference>
<dbReference type="GO" id="GO:0016853">
    <property type="term" value="F:isomerase activity"/>
    <property type="evidence" value="ECO:0007669"/>
    <property type="project" value="UniProtKB-KW"/>
</dbReference>
<name>A0A848GD60_9RHOO</name>
<dbReference type="Pfam" id="PF01361">
    <property type="entry name" value="Tautomerase"/>
    <property type="match status" value="2"/>
</dbReference>
<sequence length="134" mass="13935">MPNLNVYLVEGYSEAQKETLLVRMTDAVVDSIAAPKASVRIFLIELPRAHICAGGVVLAAEARAGGPLSPGGPTIHAFLISGRTDAQKEALIGALTGVVDEVLAIPPAPVRVMIFDVANTDFGMQGVTAKSLGR</sequence>
<dbReference type="SUPFAM" id="SSF55331">
    <property type="entry name" value="Tautomerase/MIF"/>
    <property type="match status" value="2"/>
</dbReference>
<dbReference type="Proteomes" id="UP000580043">
    <property type="component" value="Unassembled WGS sequence"/>
</dbReference>
<accession>A0A848GD60</accession>
<dbReference type="AlphaFoldDB" id="A0A848GD60"/>
<protein>
    <submittedName>
        <fullName evidence="4">4-oxalocrotonate tautomerase</fullName>
    </submittedName>
</protein>
<reference evidence="4 5" key="1">
    <citation type="submission" date="2020-04" db="EMBL/GenBank/DDBJ databases">
        <title>Zoogloea sp. G-4-1-14 isolated from soil.</title>
        <authorList>
            <person name="Dahal R.H."/>
        </authorList>
    </citation>
    <scope>NUCLEOTIDE SEQUENCE [LARGE SCALE GENOMIC DNA]</scope>
    <source>
        <strain evidence="4 5">G-4-1-14</strain>
    </source>
</reference>
<keyword evidence="5" id="KW-1185">Reference proteome</keyword>
<dbReference type="PANTHER" id="PTHR35530">
    <property type="entry name" value="TAUTOMERASE-RELATED"/>
    <property type="match status" value="1"/>
</dbReference>
<gene>
    <name evidence="4" type="ORF">HHL15_21455</name>
</gene>
<keyword evidence="2" id="KW-0413">Isomerase</keyword>
<dbReference type="InterPro" id="IPR004370">
    <property type="entry name" value="4-OT-like_dom"/>
</dbReference>
<evidence type="ECO:0000313" key="5">
    <source>
        <dbReference type="Proteomes" id="UP000580043"/>
    </source>
</evidence>
<comment type="similarity">
    <text evidence="1">Belongs to the 4-oxalocrotonate tautomerase family.</text>
</comment>
<proteinExistence type="inferred from homology"/>
<evidence type="ECO:0000313" key="4">
    <source>
        <dbReference type="EMBL" id="NML28333.1"/>
    </source>
</evidence>
<evidence type="ECO:0000259" key="3">
    <source>
        <dbReference type="Pfam" id="PF01361"/>
    </source>
</evidence>